<proteinExistence type="predicted"/>
<dbReference type="GO" id="GO:0006749">
    <property type="term" value="P:glutathione metabolic process"/>
    <property type="evidence" value="ECO:0007669"/>
    <property type="project" value="TreeGrafter"/>
</dbReference>
<dbReference type="PANTHER" id="PTHR11571:SF252">
    <property type="entry name" value="GLUTATHIONE S-TRANSFERASE"/>
    <property type="match status" value="1"/>
</dbReference>
<dbReference type="InterPro" id="IPR036249">
    <property type="entry name" value="Thioredoxin-like_sf"/>
</dbReference>
<gene>
    <name evidence="3" type="ORF">NAES01612_LOCUS22943</name>
</gene>
<dbReference type="InterPro" id="IPR004046">
    <property type="entry name" value="GST_C"/>
</dbReference>
<evidence type="ECO:0000259" key="2">
    <source>
        <dbReference type="PROSITE" id="PS50405"/>
    </source>
</evidence>
<dbReference type="Pfam" id="PF14497">
    <property type="entry name" value="GST_C_3"/>
    <property type="match status" value="1"/>
</dbReference>
<sequence length="208" mass="23478">MSEETPKLVYWKFHGRAACVRLAAIIGGVKIEDEFMSFDDFKAKKEELPFGTLPILKTSKGTICQSNAQLLYIGRQGNLVPSDPFKMAQVDDLLGLGEDFYGKISPSIREQDPEKKAAMRKELNDEVFPRMIGYVERWLKGNGNSKYFVGDEITVADLKMYPIFQWLASGKLDGVSSDLLKSFPEVSRVYNNIGDHSKVKEYYANPGF</sequence>
<dbReference type="Gene3D" id="3.40.30.10">
    <property type="entry name" value="Glutaredoxin"/>
    <property type="match status" value="1"/>
</dbReference>
<dbReference type="AlphaFoldDB" id="A0A7S4PF05"/>
<dbReference type="PANTHER" id="PTHR11571">
    <property type="entry name" value="GLUTATHIONE S-TRANSFERASE"/>
    <property type="match status" value="1"/>
</dbReference>
<feature type="domain" description="GST C-terminal" evidence="2">
    <location>
        <begin position="83"/>
        <end position="208"/>
    </location>
</feature>
<accession>A0A7S4PF05</accession>
<feature type="domain" description="GST N-terminal" evidence="1">
    <location>
        <begin position="4"/>
        <end position="81"/>
    </location>
</feature>
<evidence type="ECO:0000313" key="3">
    <source>
        <dbReference type="EMBL" id="CAE2332952.1"/>
    </source>
</evidence>
<dbReference type="InterPro" id="IPR004045">
    <property type="entry name" value="Glutathione_S-Trfase_N"/>
</dbReference>
<evidence type="ECO:0000259" key="1">
    <source>
        <dbReference type="PROSITE" id="PS50404"/>
    </source>
</evidence>
<organism evidence="3">
    <name type="scientific">Paramoeba aestuarina</name>
    <dbReference type="NCBI Taxonomy" id="180227"/>
    <lineage>
        <taxon>Eukaryota</taxon>
        <taxon>Amoebozoa</taxon>
        <taxon>Discosea</taxon>
        <taxon>Flabellinia</taxon>
        <taxon>Dactylopodida</taxon>
        <taxon>Paramoebidae</taxon>
        <taxon>Paramoeba</taxon>
    </lineage>
</organism>
<dbReference type="SUPFAM" id="SSF47616">
    <property type="entry name" value="GST C-terminal domain-like"/>
    <property type="match status" value="1"/>
</dbReference>
<dbReference type="InterPro" id="IPR040079">
    <property type="entry name" value="Glutathione_S-Trfase"/>
</dbReference>
<name>A0A7S4PF05_9EUKA</name>
<dbReference type="InterPro" id="IPR036282">
    <property type="entry name" value="Glutathione-S-Trfase_C_sf"/>
</dbReference>
<dbReference type="InterPro" id="IPR010987">
    <property type="entry name" value="Glutathione-S-Trfase_C-like"/>
</dbReference>
<dbReference type="GO" id="GO:0004364">
    <property type="term" value="F:glutathione transferase activity"/>
    <property type="evidence" value="ECO:0007669"/>
    <property type="project" value="TreeGrafter"/>
</dbReference>
<dbReference type="FunFam" id="1.20.1050.10:FF:000030">
    <property type="entry name" value="Glutathione S-transferase S1"/>
    <property type="match status" value="1"/>
</dbReference>
<dbReference type="PROSITE" id="PS50405">
    <property type="entry name" value="GST_CTER"/>
    <property type="match status" value="1"/>
</dbReference>
<dbReference type="SFLD" id="SFLDS00019">
    <property type="entry name" value="Glutathione_Transferase_(cytos"/>
    <property type="match status" value="1"/>
</dbReference>
<dbReference type="SFLD" id="SFLDG01205">
    <property type="entry name" value="AMPS.1"/>
    <property type="match status" value="1"/>
</dbReference>
<dbReference type="PROSITE" id="PS50404">
    <property type="entry name" value="GST_NTER"/>
    <property type="match status" value="1"/>
</dbReference>
<dbReference type="CDD" id="cd03192">
    <property type="entry name" value="GST_C_Sigma_like"/>
    <property type="match status" value="1"/>
</dbReference>
<reference evidence="3" key="1">
    <citation type="submission" date="2021-01" db="EMBL/GenBank/DDBJ databases">
        <authorList>
            <person name="Corre E."/>
            <person name="Pelletier E."/>
            <person name="Niang G."/>
            <person name="Scheremetjew M."/>
            <person name="Finn R."/>
            <person name="Kale V."/>
            <person name="Holt S."/>
            <person name="Cochrane G."/>
            <person name="Meng A."/>
            <person name="Brown T."/>
            <person name="Cohen L."/>
        </authorList>
    </citation>
    <scope>NUCLEOTIDE SEQUENCE</scope>
    <source>
        <strain evidence="3">SoJaBio B1-5/56/2</strain>
    </source>
</reference>
<dbReference type="EMBL" id="HBKR01035064">
    <property type="protein sequence ID" value="CAE2332952.1"/>
    <property type="molecule type" value="Transcribed_RNA"/>
</dbReference>
<dbReference type="Pfam" id="PF02798">
    <property type="entry name" value="GST_N"/>
    <property type="match status" value="1"/>
</dbReference>
<dbReference type="SUPFAM" id="SSF52833">
    <property type="entry name" value="Thioredoxin-like"/>
    <property type="match status" value="1"/>
</dbReference>
<dbReference type="Gene3D" id="1.20.1050.10">
    <property type="match status" value="1"/>
</dbReference>
<dbReference type="InterPro" id="IPR050213">
    <property type="entry name" value="GST_superfamily"/>
</dbReference>
<evidence type="ECO:0008006" key="4">
    <source>
        <dbReference type="Google" id="ProtNLM"/>
    </source>
</evidence>
<protein>
    <recommendedName>
        <fullName evidence="4">Glutathione transferase</fullName>
    </recommendedName>
</protein>
<dbReference type="CDD" id="cd03039">
    <property type="entry name" value="GST_N_Sigma_like"/>
    <property type="match status" value="1"/>
</dbReference>
<dbReference type="SFLD" id="SFLDG00363">
    <property type="entry name" value="AMPS_(cytGST):_Alpha-__Mu-__Pi"/>
    <property type="match status" value="1"/>
</dbReference>